<comment type="catalytic activity">
    <reaction evidence="4">
        <text>propane + NADH + O2 + H(+) = propan-2-ol + NAD(+) + H2O</text>
        <dbReference type="Rhea" id="RHEA:49992"/>
        <dbReference type="ChEBI" id="CHEBI:15377"/>
        <dbReference type="ChEBI" id="CHEBI:15378"/>
        <dbReference type="ChEBI" id="CHEBI:15379"/>
        <dbReference type="ChEBI" id="CHEBI:17824"/>
        <dbReference type="ChEBI" id="CHEBI:32879"/>
        <dbReference type="ChEBI" id="CHEBI:57540"/>
        <dbReference type="ChEBI" id="CHEBI:57945"/>
        <dbReference type="EC" id="1.14.13.227"/>
    </reaction>
</comment>
<reference evidence="5 6" key="1">
    <citation type="submission" date="2020-04" db="EMBL/GenBank/DDBJ databases">
        <authorList>
            <person name="Hogendoorn C."/>
        </authorList>
    </citation>
    <scope>NUCLEOTIDE SEQUENCE [LARGE SCALE GENOMIC DNA]</scope>
    <source>
        <strain evidence="5">COOX1</strain>
    </source>
</reference>
<dbReference type="Proteomes" id="UP000502196">
    <property type="component" value="Chromosome"/>
</dbReference>
<evidence type="ECO:0000256" key="4">
    <source>
        <dbReference type="ARBA" id="ARBA00048941"/>
    </source>
</evidence>
<dbReference type="EMBL" id="LR792683">
    <property type="protein sequence ID" value="CAB3394140.1"/>
    <property type="molecule type" value="Genomic_DNA"/>
</dbReference>
<dbReference type="Gene3D" id="1.10.620.20">
    <property type="entry name" value="Ribonucleotide Reductase, subunit A"/>
    <property type="match status" value="1"/>
</dbReference>
<evidence type="ECO:0000256" key="3">
    <source>
        <dbReference type="ARBA" id="ARBA00023033"/>
    </source>
</evidence>
<keyword evidence="2" id="KW-0560">Oxidoreductase</keyword>
<dbReference type="InterPro" id="IPR003430">
    <property type="entry name" value="Phenol_Hydrox"/>
</dbReference>
<organism evidence="5 6">
    <name type="scientific">Kyrpidia spormannii</name>
    <dbReference type="NCBI Taxonomy" id="2055160"/>
    <lineage>
        <taxon>Bacteria</taxon>
        <taxon>Bacillati</taxon>
        <taxon>Bacillota</taxon>
        <taxon>Bacilli</taxon>
        <taxon>Bacillales</taxon>
        <taxon>Alicyclobacillaceae</taxon>
        <taxon>Kyrpidia</taxon>
    </lineage>
</organism>
<dbReference type="EC" id="1.14.13.227" evidence="1"/>
<keyword evidence="3" id="KW-0503">Monooxygenase</keyword>
<dbReference type="GO" id="GO:0004497">
    <property type="term" value="F:monooxygenase activity"/>
    <property type="evidence" value="ECO:0007669"/>
    <property type="project" value="UniProtKB-KW"/>
</dbReference>
<evidence type="ECO:0000256" key="2">
    <source>
        <dbReference type="ARBA" id="ARBA00023002"/>
    </source>
</evidence>
<accession>A0A6F9E9J9</accession>
<name>A0A6F9E9J9_9BACL</name>
<dbReference type="InterPro" id="IPR009078">
    <property type="entry name" value="Ferritin-like_SF"/>
</dbReference>
<evidence type="ECO:0000256" key="1">
    <source>
        <dbReference type="ARBA" id="ARBA00012710"/>
    </source>
</evidence>
<dbReference type="SUPFAM" id="SSF47240">
    <property type="entry name" value="Ferritin-like"/>
    <property type="match status" value="1"/>
</dbReference>
<evidence type="ECO:0000313" key="5">
    <source>
        <dbReference type="EMBL" id="CAB3394140.1"/>
    </source>
</evidence>
<protein>
    <recommendedName>
        <fullName evidence="1">propane 2-monooxygenase</fullName>
        <ecNumber evidence="1">1.14.13.227</ecNumber>
    </recommendedName>
</protein>
<dbReference type="AlphaFoldDB" id="A0A6F9E9J9"/>
<dbReference type="InterPro" id="IPR012348">
    <property type="entry name" value="RNR-like"/>
</dbReference>
<dbReference type="Pfam" id="PF02332">
    <property type="entry name" value="Phenol_Hydrox"/>
    <property type="match status" value="1"/>
</dbReference>
<proteinExistence type="predicted"/>
<gene>
    <name evidence="5" type="ORF">COOX1_2265</name>
</gene>
<evidence type="ECO:0000313" key="6">
    <source>
        <dbReference type="Proteomes" id="UP000502196"/>
    </source>
</evidence>
<sequence>MPLSARVKRVEPVRERPWDWATKNEYEEVTVRIQPYLHGHYRHKYRKTEYDIYDPRYTRLRSSNWDAFRDPKRFWYYPYTLNRKRMADDVESLFDRALKLGLQDHVADSWRRFSEEFYIPLRHYEYAGAVQLQHVVRYAMGGPIEQVATYTAFDKQGRAQWLSAWGLDFPGGGGSAALEHGKELWLDDPAFQGLREYMEQVLTTEDWGEVLTALHLAVEPLVDGILYDGLNAVALAHGDVVLPELSLICQEQIKWQEQWSQAFFTWITEDPACSRWEYLKALGYENWPGDYRWGKTLSDPRETPEEELTNREVVAEWLSLWLPRALEAVRGLQPVFDRHGIPFSVASSVERTVDQAIRPLVRAMGIESLPTLGGEQHVE</sequence>